<feature type="domain" description="TauD/TfdA-like" evidence="16">
    <location>
        <begin position="157"/>
        <end position="384"/>
    </location>
</feature>
<evidence type="ECO:0000256" key="7">
    <source>
        <dbReference type="ARBA" id="ARBA00022873"/>
    </source>
</evidence>
<evidence type="ECO:0000256" key="13">
    <source>
        <dbReference type="ARBA" id="ARBA00032283"/>
    </source>
</evidence>
<keyword evidence="7" id="KW-0124">Carnitine biosynthesis</keyword>
<feature type="domain" description="Gamma-butyrobetaine hydroxylase-like N-terminal" evidence="17">
    <location>
        <begin position="55"/>
        <end position="122"/>
    </location>
</feature>
<comment type="similarity">
    <text evidence="4">Belongs to the gamma-BBH/TMLD family.</text>
</comment>
<keyword evidence="10" id="KW-0408">Iron</keyword>
<dbReference type="PANTHER" id="PTHR10696">
    <property type="entry name" value="GAMMA-BUTYROBETAINE HYDROXYLASE-RELATED"/>
    <property type="match status" value="1"/>
</dbReference>
<dbReference type="Gene3D" id="3.60.130.10">
    <property type="entry name" value="Clavaminate synthase-like"/>
    <property type="match status" value="1"/>
</dbReference>
<evidence type="ECO:0000256" key="2">
    <source>
        <dbReference type="ARBA" id="ARBA00001961"/>
    </source>
</evidence>
<evidence type="ECO:0000256" key="4">
    <source>
        <dbReference type="ARBA" id="ARBA00008654"/>
    </source>
</evidence>
<name>A0ABY6TXM2_BIOOC</name>
<organism evidence="18 19">
    <name type="scientific">Bionectria ochroleuca</name>
    <name type="common">Gliocladium roseum</name>
    <dbReference type="NCBI Taxonomy" id="29856"/>
    <lineage>
        <taxon>Eukaryota</taxon>
        <taxon>Fungi</taxon>
        <taxon>Dikarya</taxon>
        <taxon>Ascomycota</taxon>
        <taxon>Pezizomycotina</taxon>
        <taxon>Sordariomycetes</taxon>
        <taxon>Hypocreomycetidae</taxon>
        <taxon>Hypocreales</taxon>
        <taxon>Bionectriaceae</taxon>
        <taxon>Clonostachys</taxon>
    </lineage>
</organism>
<dbReference type="InterPro" id="IPR010376">
    <property type="entry name" value="GBBH-like_N"/>
</dbReference>
<dbReference type="SUPFAM" id="SSF51197">
    <property type="entry name" value="Clavaminate synthase-like"/>
    <property type="match status" value="1"/>
</dbReference>
<sequence>MLGRTASSRLASRSFWCRPRIYIPNVLHARKFQLDVRVEKNKVRFLFPPKDSQPEHTIDVSQFWLRDNCRCQLCVNKDTLQKDFDTFDQIPSNIKAEHSRTQQDGVHVTWSDQHVSFHPWNWVKSMAPSFRQDGVNAAPSKAPGWSAKSWNDWAVARETDYKDVMDKNGTGMAKLTAAIHHYGLGFVKNTPVSPEATEELLERIGPVRNTHYGGFYDFVPDLAKADTAYTNIALGAHTDTTYFTEPTGLQAFHMLSHIPPPGEPSDALGGESLLCDGFYAAEMLREKNPEYFKTLCEVKIPWHASGNEDVAIAPDATYPVIETESGLDGPIRRIRWNNSDRGVVPLEAGFDVVDRWYAAARELDSILKSKESECWFQLEPGTVLGRFYLSFNWDNYGKERLMGLSLQYLIIGEYSMVGPSSKDFDGCAAPTVSKIISKSFDKANAGPVIIQCRRTDCLMRAVNRDDFVSRWKLSNYDRTDVILHNMWQHR</sequence>
<evidence type="ECO:0000256" key="15">
    <source>
        <dbReference type="ARBA" id="ARBA00049334"/>
    </source>
</evidence>
<dbReference type="Gene3D" id="3.30.2020.30">
    <property type="match status" value="1"/>
</dbReference>
<comment type="cofactor">
    <cofactor evidence="1">
        <name>Fe(2+)</name>
        <dbReference type="ChEBI" id="CHEBI:29033"/>
    </cofactor>
</comment>
<evidence type="ECO:0000313" key="19">
    <source>
        <dbReference type="Proteomes" id="UP000766486"/>
    </source>
</evidence>
<dbReference type="InterPro" id="IPR042098">
    <property type="entry name" value="TauD-like_sf"/>
</dbReference>
<dbReference type="InterPro" id="IPR038492">
    <property type="entry name" value="GBBH-like_N_sf"/>
</dbReference>
<proteinExistence type="inferred from homology"/>
<evidence type="ECO:0000256" key="12">
    <source>
        <dbReference type="ARBA" id="ARBA00031778"/>
    </source>
</evidence>
<evidence type="ECO:0000259" key="17">
    <source>
        <dbReference type="Pfam" id="PF06155"/>
    </source>
</evidence>
<dbReference type="Pfam" id="PF06155">
    <property type="entry name" value="GBBH-like_N"/>
    <property type="match status" value="1"/>
</dbReference>
<accession>A0ABY6TXM2</accession>
<comment type="function">
    <text evidence="14">Converts trimethyllysine (TML) into hydroxytrimethyllysine (HTML).</text>
</comment>
<evidence type="ECO:0000259" key="16">
    <source>
        <dbReference type="Pfam" id="PF02668"/>
    </source>
</evidence>
<comment type="cofactor">
    <cofactor evidence="2">
        <name>L-ascorbate</name>
        <dbReference type="ChEBI" id="CHEBI:38290"/>
    </cofactor>
</comment>
<evidence type="ECO:0000256" key="5">
    <source>
        <dbReference type="ARBA" id="ARBA00012267"/>
    </source>
</evidence>
<gene>
    <name evidence="18" type="ORF">CLO192961_LOCUS91442</name>
</gene>
<dbReference type="InterPro" id="IPR003819">
    <property type="entry name" value="TauD/TfdA-like"/>
</dbReference>
<dbReference type="EMBL" id="CABFNS010000668">
    <property type="protein sequence ID" value="VUC22680.1"/>
    <property type="molecule type" value="Genomic_DNA"/>
</dbReference>
<keyword evidence="9" id="KW-0560">Oxidoreductase</keyword>
<protein>
    <recommendedName>
        <fullName evidence="5">trimethyllysine dioxygenase</fullName>
        <ecNumber evidence="5">1.14.11.8</ecNumber>
    </recommendedName>
    <alternativeName>
        <fullName evidence="12">Epsilon-trimethyllysine 2-oxoglutarate dioxygenase</fullName>
    </alternativeName>
    <alternativeName>
        <fullName evidence="11">TML hydroxylase</fullName>
    </alternativeName>
    <alternativeName>
        <fullName evidence="13">TML-alpha-ketoglutarate dioxygenase</fullName>
    </alternativeName>
</protein>
<keyword evidence="6" id="KW-0479">Metal-binding</keyword>
<comment type="caution">
    <text evidence="18">The sequence shown here is derived from an EMBL/GenBank/DDBJ whole genome shotgun (WGS) entry which is preliminary data.</text>
</comment>
<evidence type="ECO:0000313" key="18">
    <source>
        <dbReference type="EMBL" id="VUC22680.1"/>
    </source>
</evidence>
<dbReference type="CDD" id="cd00250">
    <property type="entry name" value="CAS_like"/>
    <property type="match status" value="1"/>
</dbReference>
<comment type="catalytic activity">
    <reaction evidence="15">
        <text>N(6),N(6),N(6)-trimethyl-L-lysine + 2-oxoglutarate + O2 = (3S)-3-hydroxy-N(6),N(6),N(6)-trimethyl-L-lysine + succinate + CO2</text>
        <dbReference type="Rhea" id="RHEA:14181"/>
        <dbReference type="ChEBI" id="CHEBI:15379"/>
        <dbReference type="ChEBI" id="CHEBI:16526"/>
        <dbReference type="ChEBI" id="CHEBI:16810"/>
        <dbReference type="ChEBI" id="CHEBI:30031"/>
        <dbReference type="ChEBI" id="CHEBI:58100"/>
        <dbReference type="ChEBI" id="CHEBI:141499"/>
        <dbReference type="EC" id="1.14.11.8"/>
    </reaction>
</comment>
<evidence type="ECO:0000256" key="9">
    <source>
        <dbReference type="ARBA" id="ARBA00023002"/>
    </source>
</evidence>
<keyword evidence="8" id="KW-0223">Dioxygenase</keyword>
<dbReference type="Proteomes" id="UP000766486">
    <property type="component" value="Unassembled WGS sequence"/>
</dbReference>
<comment type="pathway">
    <text evidence="3">Amine and polyamine biosynthesis; carnitine biosynthesis.</text>
</comment>
<dbReference type="InterPro" id="IPR050411">
    <property type="entry name" value="AlphaKG_dependent_hydroxylases"/>
</dbReference>
<dbReference type="Pfam" id="PF02668">
    <property type="entry name" value="TauD"/>
    <property type="match status" value="1"/>
</dbReference>
<evidence type="ECO:0000256" key="3">
    <source>
        <dbReference type="ARBA" id="ARBA00005022"/>
    </source>
</evidence>
<evidence type="ECO:0000256" key="11">
    <source>
        <dbReference type="ARBA" id="ARBA00030363"/>
    </source>
</evidence>
<reference evidence="18 19" key="1">
    <citation type="submission" date="2019-06" db="EMBL/GenBank/DDBJ databases">
        <authorList>
            <person name="Broberg M."/>
        </authorList>
    </citation>
    <scope>NUCLEOTIDE SEQUENCE [LARGE SCALE GENOMIC DNA]</scope>
</reference>
<dbReference type="PANTHER" id="PTHR10696:SF51">
    <property type="entry name" value="TRIMETHYLLYSINE DIOXYGENASE, MITOCHONDRIAL"/>
    <property type="match status" value="1"/>
</dbReference>
<evidence type="ECO:0000256" key="8">
    <source>
        <dbReference type="ARBA" id="ARBA00022964"/>
    </source>
</evidence>
<evidence type="ECO:0000256" key="10">
    <source>
        <dbReference type="ARBA" id="ARBA00023004"/>
    </source>
</evidence>
<keyword evidence="19" id="KW-1185">Reference proteome</keyword>
<dbReference type="EC" id="1.14.11.8" evidence="5"/>
<evidence type="ECO:0000256" key="14">
    <source>
        <dbReference type="ARBA" id="ARBA00046008"/>
    </source>
</evidence>
<evidence type="ECO:0000256" key="6">
    <source>
        <dbReference type="ARBA" id="ARBA00022723"/>
    </source>
</evidence>
<evidence type="ECO:0000256" key="1">
    <source>
        <dbReference type="ARBA" id="ARBA00001954"/>
    </source>
</evidence>